<gene>
    <name evidence="1" type="ORF">LAX5112_03285</name>
</gene>
<evidence type="ECO:0000313" key="2">
    <source>
        <dbReference type="Proteomes" id="UP000053235"/>
    </source>
</evidence>
<keyword evidence="2" id="KW-1185">Reference proteome</keyword>
<dbReference type="AlphaFoldDB" id="A0A0M7AEC7"/>
<accession>A0A0M7AEC7</accession>
<dbReference type="EMBL" id="CXWD01000013">
    <property type="protein sequence ID" value="CTQ72756.1"/>
    <property type="molecule type" value="Genomic_DNA"/>
</dbReference>
<organism evidence="1 2">
    <name type="scientific">Roseibium alexandrii</name>
    <dbReference type="NCBI Taxonomy" id="388408"/>
    <lineage>
        <taxon>Bacteria</taxon>
        <taxon>Pseudomonadati</taxon>
        <taxon>Pseudomonadota</taxon>
        <taxon>Alphaproteobacteria</taxon>
        <taxon>Hyphomicrobiales</taxon>
        <taxon>Stappiaceae</taxon>
        <taxon>Roseibium</taxon>
    </lineage>
</organism>
<protein>
    <submittedName>
        <fullName evidence="1">Uncharacterized protein</fullName>
    </submittedName>
</protein>
<dbReference type="Proteomes" id="UP000053235">
    <property type="component" value="Unassembled WGS sequence"/>
</dbReference>
<dbReference type="RefSeq" id="WP_208981389.1">
    <property type="nucleotide sequence ID" value="NZ_CXWD01000013.1"/>
</dbReference>
<reference evidence="2" key="1">
    <citation type="submission" date="2015-07" db="EMBL/GenBank/DDBJ databases">
        <authorList>
            <person name="Rodrigo-Torres Lidia"/>
            <person name="Arahal R.David."/>
        </authorList>
    </citation>
    <scope>NUCLEOTIDE SEQUENCE [LARGE SCALE GENOMIC DNA]</scope>
    <source>
        <strain evidence="2">CECT 5112</strain>
    </source>
</reference>
<sequence>MNTKCLDQDFPCQKPDYSNFDSIAASELCNPVSASAFVNGSPFCTMVPTDGEQQLGDLTHKSYLKGLRGKTGIYHLWIDYDNCDDHETNTMICVYVGKGLAEVRLDDHVKSKWPKNHCLYVTFTECDNRLAKYYEQLFLDTYSFVLNRNENPGTEKLYAVWSEELHMHGTELHQVSSLSNIQSLDDI</sequence>
<proteinExistence type="predicted"/>
<name>A0A0M7AEC7_9HYPH</name>
<evidence type="ECO:0000313" key="1">
    <source>
        <dbReference type="EMBL" id="CTQ72756.1"/>
    </source>
</evidence>